<dbReference type="AlphaFoldDB" id="A0A1I2PQI1"/>
<dbReference type="RefSeq" id="WP_046922477.1">
    <property type="nucleotide sequence ID" value="NZ_AYYL01000004.1"/>
</dbReference>
<dbReference type="Proteomes" id="UP000182635">
    <property type="component" value="Unassembled WGS sequence"/>
</dbReference>
<organism evidence="1 2">
    <name type="scientific">Ligilactobacillus ruminis DSM 20403 = NBRC 102161</name>
    <dbReference type="NCBI Taxonomy" id="1423798"/>
    <lineage>
        <taxon>Bacteria</taxon>
        <taxon>Bacillati</taxon>
        <taxon>Bacillota</taxon>
        <taxon>Bacilli</taxon>
        <taxon>Lactobacillales</taxon>
        <taxon>Lactobacillaceae</taxon>
        <taxon>Ligilactobacillus</taxon>
    </lineage>
</organism>
<sequence length="80" mass="9240">MKEYNITFDEGGKNERTMTFRYVPSKQQVQNMSGNFAYEMTAKENFKVRISEVQADNRPNGEGESERYVYDVKTGQATKA</sequence>
<evidence type="ECO:0000313" key="2">
    <source>
        <dbReference type="Proteomes" id="UP000182635"/>
    </source>
</evidence>
<proteinExistence type="predicted"/>
<protein>
    <submittedName>
        <fullName evidence="1">Uncharacterized protein</fullName>
    </submittedName>
</protein>
<name>A0A1I2PQI1_9LACO</name>
<gene>
    <name evidence="1" type="ORF">SAMN02910432_00191</name>
</gene>
<dbReference type="EMBL" id="FOPI01000004">
    <property type="protein sequence ID" value="SFG17359.1"/>
    <property type="molecule type" value="Genomic_DNA"/>
</dbReference>
<reference evidence="2" key="1">
    <citation type="submission" date="2016-10" db="EMBL/GenBank/DDBJ databases">
        <authorList>
            <person name="Varghese N."/>
            <person name="Submissions S."/>
        </authorList>
    </citation>
    <scope>NUCLEOTIDE SEQUENCE [LARGE SCALE GENOMIC DNA]</scope>
    <source>
        <strain evidence="2">DSM 20403</strain>
    </source>
</reference>
<evidence type="ECO:0000313" key="1">
    <source>
        <dbReference type="EMBL" id="SFG17359.1"/>
    </source>
</evidence>
<accession>A0A1I2PQI1</accession>